<gene>
    <name evidence="1" type="ORF">H3Z74_16110</name>
</gene>
<dbReference type="InterPro" id="IPR052159">
    <property type="entry name" value="Competence_DNA_uptake"/>
</dbReference>
<dbReference type="SUPFAM" id="SSF56281">
    <property type="entry name" value="Metallo-hydrolase/oxidoreductase"/>
    <property type="match status" value="1"/>
</dbReference>
<dbReference type="PANTHER" id="PTHR30619">
    <property type="entry name" value="DNA INTERNALIZATION/COMPETENCE PROTEIN COMEC/REC2"/>
    <property type="match status" value="1"/>
</dbReference>
<accession>A0A7H0LF18</accession>
<organism evidence="1 2">
    <name type="scientific">Sphingomonas alpina</name>
    <dbReference type="NCBI Taxonomy" id="653931"/>
    <lineage>
        <taxon>Bacteria</taxon>
        <taxon>Pseudomonadati</taxon>
        <taxon>Pseudomonadota</taxon>
        <taxon>Alphaproteobacteria</taxon>
        <taxon>Sphingomonadales</taxon>
        <taxon>Sphingomonadaceae</taxon>
        <taxon>Sphingomonas</taxon>
    </lineage>
</organism>
<reference evidence="1 2" key="1">
    <citation type="submission" date="2020-09" db="EMBL/GenBank/DDBJ databases">
        <title>Sphingomonas sp., a new species isolated from pork steak.</title>
        <authorList>
            <person name="Heidler von Heilborn D."/>
        </authorList>
    </citation>
    <scope>NUCLEOTIDE SEQUENCE [LARGE SCALE GENOMIC DNA]</scope>
    <source>
        <strain evidence="2">S8-3T</strain>
    </source>
</reference>
<dbReference type="InterPro" id="IPR036866">
    <property type="entry name" value="RibonucZ/Hydroxyglut_hydro"/>
</dbReference>
<dbReference type="RefSeq" id="WP_187760599.1">
    <property type="nucleotide sequence ID" value="NZ_CP061038.1"/>
</dbReference>
<name>A0A7H0LF18_9SPHN</name>
<evidence type="ECO:0000313" key="1">
    <source>
        <dbReference type="EMBL" id="QNQ08271.1"/>
    </source>
</evidence>
<evidence type="ECO:0008006" key="3">
    <source>
        <dbReference type="Google" id="ProtNLM"/>
    </source>
</evidence>
<dbReference type="KEGG" id="spap:H3Z74_16110"/>
<proteinExistence type="predicted"/>
<protein>
    <recommendedName>
        <fullName evidence="3">MBL fold metallo-hydrolase</fullName>
    </recommendedName>
</protein>
<dbReference type="EMBL" id="CP061038">
    <property type="protein sequence ID" value="QNQ08271.1"/>
    <property type="molecule type" value="Genomic_DNA"/>
</dbReference>
<keyword evidence="2" id="KW-1185">Reference proteome</keyword>
<sequence>MEFEALQARYGDCLFITLPGSGPDRPIRLLIDGGPAGVYRTALERRLAAEAAKFPQEKPVNIDAVMVSHVDEDHILGIVDLFGKIQEADQGRTPRPCQPKWLLHNSLDGLIGEGEGGVARALSGPTVLASLDAALSAGLAGGPADDPDGAMKSQTARLVLQSYGQASRLATLAAAIQVTRNPPDQRTILFDPAQPRVLQLGDATLTVVGPLQPDVERLRKEWSAWKAKQKDAASLAATLDTAVPNLSSIVVLLQWQGRKILLTGDARGDHILDGLNGAGLMPGQGALDIDILKLPHHGSIRNNTRDFFAKIRADHYVASGDGTYGNPDRATLELIEEVRPEGGYTVHLTYDAASCDEVHKSWAAGRKNVPPYDPERDSIAPVIERWRSEGKIEVKEGPVRIRL</sequence>
<dbReference type="Proteomes" id="UP000516148">
    <property type="component" value="Chromosome"/>
</dbReference>
<dbReference type="Gene3D" id="3.60.15.10">
    <property type="entry name" value="Ribonuclease Z/Hydroxyacylglutathione hydrolase-like"/>
    <property type="match status" value="1"/>
</dbReference>
<evidence type="ECO:0000313" key="2">
    <source>
        <dbReference type="Proteomes" id="UP000516148"/>
    </source>
</evidence>
<dbReference type="PANTHER" id="PTHR30619:SF1">
    <property type="entry name" value="RECOMBINATION PROTEIN 2"/>
    <property type="match status" value="1"/>
</dbReference>
<dbReference type="AlphaFoldDB" id="A0A7H0LF18"/>